<proteinExistence type="predicted"/>
<dbReference type="Pfam" id="PF25975">
    <property type="entry name" value="CzcB_C"/>
    <property type="match status" value="1"/>
</dbReference>
<dbReference type="Proteomes" id="UP000434580">
    <property type="component" value="Unassembled WGS sequence"/>
</dbReference>
<dbReference type="Gene3D" id="2.40.420.20">
    <property type="match status" value="1"/>
</dbReference>
<evidence type="ECO:0000256" key="2">
    <source>
        <dbReference type="SAM" id="SignalP"/>
    </source>
</evidence>
<dbReference type="GO" id="GO:0060003">
    <property type="term" value="P:copper ion export"/>
    <property type="evidence" value="ECO:0007669"/>
    <property type="project" value="TreeGrafter"/>
</dbReference>
<sequence>MLSKTLRVFVKPTACTLISLAAAVTILPSTSLANGGHAHDVVDTHAHEERPKGPHGGIMVQEGDYAVEVTIFETGVTPEMRLYLYKNGEPLAPGAAEVDVELVRLGGDIDALTFIPEQDYLVSQQSVAEPHSYDVDIHASFGNNQLNQHYESHEGRTELSQRIIDKTGIKTEKAGPATLIFSEELFGVIAAPEDKVFRINAPYAGIVSDITVNVGDTVKKGQLLARVRNTDTLQNYDIKSPVNGEVTMRRANPGDRAQTDMLLEVTSLDQVWVEMSAFPEHIEKLAPGMKVTVSDMHKHEQATGKIEYVAPVMTGGHIARARAVIDNSEGHWRPGMHIKARIDTGTKQVPLAVKNDAIQSFREMPVVFGRFGDTFEVRMIKPGETDGMYTEVLGGLKPGTEYATDNSFIIKADVLKSGASHDH</sequence>
<evidence type="ECO:0000313" key="7">
    <source>
        <dbReference type="Proteomes" id="UP000434580"/>
    </source>
</evidence>
<dbReference type="SUPFAM" id="SSF111369">
    <property type="entry name" value="HlyD-like secretion proteins"/>
    <property type="match status" value="1"/>
</dbReference>
<dbReference type="Pfam" id="PF25971">
    <property type="entry name" value="CzcB_N"/>
    <property type="match status" value="1"/>
</dbReference>
<dbReference type="InterPro" id="IPR058649">
    <property type="entry name" value="CzcB_C"/>
</dbReference>
<organism evidence="6 7">
    <name type="scientific">BD1-7 clade bacterium</name>
    <dbReference type="NCBI Taxonomy" id="2029982"/>
    <lineage>
        <taxon>Bacteria</taxon>
        <taxon>Pseudomonadati</taxon>
        <taxon>Pseudomonadota</taxon>
        <taxon>Gammaproteobacteria</taxon>
        <taxon>Cellvibrionales</taxon>
        <taxon>Spongiibacteraceae</taxon>
        <taxon>BD1-7 clade</taxon>
    </lineage>
</organism>
<dbReference type="InterPro" id="IPR051909">
    <property type="entry name" value="MFP_Cation_Efflux"/>
</dbReference>
<dbReference type="Gene3D" id="2.40.30.170">
    <property type="match status" value="1"/>
</dbReference>
<dbReference type="PANTHER" id="PTHR30097">
    <property type="entry name" value="CATION EFFLUX SYSTEM PROTEIN CUSB"/>
    <property type="match status" value="1"/>
</dbReference>
<keyword evidence="2" id="KW-0732">Signal</keyword>
<dbReference type="EMBL" id="CACSII010000012">
    <property type="protein sequence ID" value="CAA0105162.1"/>
    <property type="molecule type" value="Genomic_DNA"/>
</dbReference>
<dbReference type="InterPro" id="IPR058646">
    <property type="entry name" value="CzcB_N"/>
</dbReference>
<evidence type="ECO:0000313" key="6">
    <source>
        <dbReference type="EMBL" id="CAA0105162.1"/>
    </source>
</evidence>
<evidence type="ECO:0000256" key="1">
    <source>
        <dbReference type="ARBA" id="ARBA00022448"/>
    </source>
</evidence>
<feature type="domain" description="CzcB-like C-terminal circularly permuted SH3-like" evidence="5">
    <location>
        <begin position="351"/>
        <end position="411"/>
    </location>
</feature>
<accession>A0A5S9PMP4</accession>
<feature type="signal peptide" evidence="2">
    <location>
        <begin position="1"/>
        <end position="33"/>
    </location>
</feature>
<reference evidence="6 7" key="1">
    <citation type="submission" date="2019-11" db="EMBL/GenBank/DDBJ databases">
        <authorList>
            <person name="Holert J."/>
        </authorList>
    </citation>
    <scope>NUCLEOTIDE SEQUENCE [LARGE SCALE GENOMIC DNA]</scope>
    <source>
        <strain evidence="6">BC5_2</strain>
    </source>
</reference>
<evidence type="ECO:0000259" key="5">
    <source>
        <dbReference type="Pfam" id="PF25975"/>
    </source>
</evidence>
<feature type="chain" id="PRO_5030138056" evidence="2">
    <location>
        <begin position="34"/>
        <end position="423"/>
    </location>
</feature>
<name>A0A5S9PMP4_9GAMM</name>
<dbReference type="OrthoDB" id="9768185at2"/>
<gene>
    <name evidence="6" type="primary">czcB</name>
    <name evidence="6" type="ORF">DPBNPPHM_01152</name>
</gene>
<feature type="domain" description="CzcB N-terminal" evidence="4">
    <location>
        <begin position="57"/>
        <end position="145"/>
    </location>
</feature>
<dbReference type="Pfam" id="PF25954">
    <property type="entry name" value="Beta-barrel_RND_2"/>
    <property type="match status" value="1"/>
</dbReference>
<dbReference type="Gene3D" id="2.40.50.100">
    <property type="match status" value="1"/>
</dbReference>
<dbReference type="GO" id="GO:0046914">
    <property type="term" value="F:transition metal ion binding"/>
    <property type="evidence" value="ECO:0007669"/>
    <property type="project" value="TreeGrafter"/>
</dbReference>
<protein>
    <submittedName>
        <fullName evidence="6">Cobalt-zinc-cadmium resistance protein CzcB</fullName>
    </submittedName>
</protein>
<dbReference type="GO" id="GO:0015679">
    <property type="term" value="P:plasma membrane copper ion transport"/>
    <property type="evidence" value="ECO:0007669"/>
    <property type="project" value="TreeGrafter"/>
</dbReference>
<dbReference type="PANTHER" id="PTHR30097:SF4">
    <property type="entry name" value="SLR6042 PROTEIN"/>
    <property type="match status" value="1"/>
</dbReference>
<evidence type="ECO:0000259" key="3">
    <source>
        <dbReference type="Pfam" id="PF25954"/>
    </source>
</evidence>
<evidence type="ECO:0000259" key="4">
    <source>
        <dbReference type="Pfam" id="PF25971"/>
    </source>
</evidence>
<dbReference type="InterPro" id="IPR058792">
    <property type="entry name" value="Beta-barrel_RND_2"/>
</dbReference>
<keyword evidence="1" id="KW-0813">Transport</keyword>
<feature type="domain" description="CusB-like beta-barrel" evidence="3">
    <location>
        <begin position="270"/>
        <end position="344"/>
    </location>
</feature>
<dbReference type="GO" id="GO:0030288">
    <property type="term" value="C:outer membrane-bounded periplasmic space"/>
    <property type="evidence" value="ECO:0007669"/>
    <property type="project" value="TreeGrafter"/>
</dbReference>
<dbReference type="AlphaFoldDB" id="A0A5S9PMP4"/>